<protein>
    <submittedName>
        <fullName evidence="6">Sigma-70 family RNA polymerase sigma factor</fullName>
    </submittedName>
</protein>
<dbReference type="GO" id="GO:0016987">
    <property type="term" value="F:sigma factor activity"/>
    <property type="evidence" value="ECO:0007669"/>
    <property type="project" value="UniProtKB-KW"/>
</dbReference>
<dbReference type="Pfam" id="PF08281">
    <property type="entry name" value="Sigma70_r4_2"/>
    <property type="match status" value="1"/>
</dbReference>
<comment type="similarity">
    <text evidence="1">Belongs to the sigma-70 factor family. ECF subfamily.</text>
</comment>
<dbReference type="InterPro" id="IPR013324">
    <property type="entry name" value="RNA_pol_sigma_r3/r4-like"/>
</dbReference>
<dbReference type="InterPro" id="IPR014284">
    <property type="entry name" value="RNA_pol_sigma-70_dom"/>
</dbReference>
<keyword evidence="4" id="KW-0804">Transcription</keyword>
<comment type="caution">
    <text evidence="6">The sequence shown here is derived from an EMBL/GenBank/DDBJ whole genome shotgun (WGS) entry which is preliminary data.</text>
</comment>
<dbReference type="Gene3D" id="1.10.10.10">
    <property type="entry name" value="Winged helix-like DNA-binding domain superfamily/Winged helix DNA-binding domain"/>
    <property type="match status" value="1"/>
</dbReference>
<evidence type="ECO:0000256" key="1">
    <source>
        <dbReference type="ARBA" id="ARBA00010641"/>
    </source>
</evidence>
<gene>
    <name evidence="6" type="ORF">EZ444_26230</name>
</gene>
<sequence length="192" mass="23040">MHVQKLSDAELWDAIKNNELKAFNILFDRYWSAIYKTAYNYNKDPEVCTEITHDIFLNIWNKRQSLEIHSIKAYLISSARYHVYKREKRVRAIDLKYVENYIDVQENTIQNTAEEHFNYNELKTKINCYLEELPHRSKEIFLLSREENLSNEEIANRLCISKRTVENQITNALKHLRISLKHFGIVMILFKL</sequence>
<evidence type="ECO:0000313" key="6">
    <source>
        <dbReference type="EMBL" id="TCC82903.1"/>
    </source>
</evidence>
<accession>A0A4R0MA86</accession>
<dbReference type="AlphaFoldDB" id="A0A4R0MA86"/>
<dbReference type="Gene3D" id="1.10.1740.10">
    <property type="match status" value="1"/>
</dbReference>
<organism evidence="6 7">
    <name type="scientific">Pedobacter hiemivivus</name>
    <dbReference type="NCBI Taxonomy" id="2530454"/>
    <lineage>
        <taxon>Bacteria</taxon>
        <taxon>Pseudomonadati</taxon>
        <taxon>Bacteroidota</taxon>
        <taxon>Sphingobacteriia</taxon>
        <taxon>Sphingobacteriales</taxon>
        <taxon>Sphingobacteriaceae</taxon>
        <taxon>Pedobacter</taxon>
    </lineage>
</organism>
<evidence type="ECO:0000313" key="7">
    <source>
        <dbReference type="Proteomes" id="UP000291117"/>
    </source>
</evidence>
<dbReference type="InterPro" id="IPR013325">
    <property type="entry name" value="RNA_pol_sigma_r2"/>
</dbReference>
<feature type="domain" description="RNA polymerase sigma factor 70 region 4 type 2" evidence="5">
    <location>
        <begin position="126"/>
        <end position="176"/>
    </location>
</feature>
<dbReference type="GO" id="GO:0006352">
    <property type="term" value="P:DNA-templated transcription initiation"/>
    <property type="evidence" value="ECO:0007669"/>
    <property type="project" value="InterPro"/>
</dbReference>
<dbReference type="NCBIfam" id="TIGR02937">
    <property type="entry name" value="sigma70-ECF"/>
    <property type="match status" value="1"/>
</dbReference>
<dbReference type="OrthoDB" id="665981at2"/>
<dbReference type="GO" id="GO:0003677">
    <property type="term" value="F:DNA binding"/>
    <property type="evidence" value="ECO:0007669"/>
    <property type="project" value="InterPro"/>
</dbReference>
<dbReference type="PANTHER" id="PTHR43133:SF46">
    <property type="entry name" value="RNA POLYMERASE SIGMA-70 FACTOR ECF SUBFAMILY"/>
    <property type="match status" value="1"/>
</dbReference>
<name>A0A4R0MA86_9SPHI</name>
<dbReference type="SUPFAM" id="SSF88946">
    <property type="entry name" value="Sigma2 domain of RNA polymerase sigma factors"/>
    <property type="match status" value="1"/>
</dbReference>
<dbReference type="InterPro" id="IPR013249">
    <property type="entry name" value="RNA_pol_sigma70_r4_t2"/>
</dbReference>
<keyword evidence="3" id="KW-0731">Sigma factor</keyword>
<dbReference type="EMBL" id="SJSM01000038">
    <property type="protein sequence ID" value="TCC82903.1"/>
    <property type="molecule type" value="Genomic_DNA"/>
</dbReference>
<dbReference type="Proteomes" id="UP000291117">
    <property type="component" value="Unassembled WGS sequence"/>
</dbReference>
<evidence type="ECO:0000256" key="3">
    <source>
        <dbReference type="ARBA" id="ARBA00023082"/>
    </source>
</evidence>
<dbReference type="SUPFAM" id="SSF88659">
    <property type="entry name" value="Sigma3 and sigma4 domains of RNA polymerase sigma factors"/>
    <property type="match status" value="1"/>
</dbReference>
<reference evidence="6 7" key="1">
    <citation type="submission" date="2019-02" db="EMBL/GenBank/DDBJ databases">
        <title>Pedobacter sp. RP-3-8 sp. nov., isolated from Arctic soil.</title>
        <authorList>
            <person name="Dahal R.H."/>
        </authorList>
    </citation>
    <scope>NUCLEOTIDE SEQUENCE [LARGE SCALE GENOMIC DNA]</scope>
    <source>
        <strain evidence="6 7">RP-3-8</strain>
    </source>
</reference>
<evidence type="ECO:0000259" key="5">
    <source>
        <dbReference type="Pfam" id="PF08281"/>
    </source>
</evidence>
<keyword evidence="7" id="KW-1185">Reference proteome</keyword>
<evidence type="ECO:0000256" key="2">
    <source>
        <dbReference type="ARBA" id="ARBA00023015"/>
    </source>
</evidence>
<dbReference type="RefSeq" id="WP_131612874.1">
    <property type="nucleotide sequence ID" value="NZ_SJSM01000038.1"/>
</dbReference>
<dbReference type="CDD" id="cd06171">
    <property type="entry name" value="Sigma70_r4"/>
    <property type="match status" value="1"/>
</dbReference>
<evidence type="ECO:0000256" key="4">
    <source>
        <dbReference type="ARBA" id="ARBA00023163"/>
    </source>
</evidence>
<dbReference type="InterPro" id="IPR039425">
    <property type="entry name" value="RNA_pol_sigma-70-like"/>
</dbReference>
<dbReference type="PANTHER" id="PTHR43133">
    <property type="entry name" value="RNA POLYMERASE ECF-TYPE SIGMA FACTO"/>
    <property type="match status" value="1"/>
</dbReference>
<dbReference type="InterPro" id="IPR036388">
    <property type="entry name" value="WH-like_DNA-bd_sf"/>
</dbReference>
<keyword evidence="2" id="KW-0805">Transcription regulation</keyword>
<proteinExistence type="inferred from homology"/>